<evidence type="ECO:0000256" key="5">
    <source>
        <dbReference type="ARBA" id="ARBA00022741"/>
    </source>
</evidence>
<dbReference type="InterPro" id="IPR003439">
    <property type="entry name" value="ABC_transporter-like_ATP-bd"/>
</dbReference>
<comment type="caution">
    <text evidence="13">The sequence shown here is derived from an EMBL/GenBank/DDBJ whole genome shotgun (WGS) entry which is preliminary data.</text>
</comment>
<keyword evidence="3" id="KW-1003">Cell membrane</keyword>
<evidence type="ECO:0000256" key="8">
    <source>
        <dbReference type="ARBA" id="ARBA00023136"/>
    </source>
</evidence>
<dbReference type="GO" id="GO:0005886">
    <property type="term" value="C:plasma membrane"/>
    <property type="evidence" value="ECO:0007669"/>
    <property type="project" value="UniProtKB-SubCell"/>
</dbReference>
<feature type="transmembrane region" description="Helical" evidence="10">
    <location>
        <begin position="464"/>
        <end position="489"/>
    </location>
</feature>
<dbReference type="SUPFAM" id="SSF52540">
    <property type="entry name" value="P-loop containing nucleoside triphosphate hydrolases"/>
    <property type="match status" value="1"/>
</dbReference>
<proteinExistence type="predicted"/>
<dbReference type="GO" id="GO:0016887">
    <property type="term" value="F:ATP hydrolysis activity"/>
    <property type="evidence" value="ECO:0007669"/>
    <property type="project" value="InterPro"/>
</dbReference>
<accession>A0A2U1B6H4</accession>
<sequence>MPGCSRTSEETMNTDRIGQLLNSIATGEYAFSGRAILLDDPESCWIVLSGALDLFSARMAPDGSCGARQPVGTGDCPLHSVVPGVAPAADGDGRRILLAMPLPGTRCVKVPSAALEALCRREPESAEFRRAGLALWLEALGEESGEGREIEERAETLRRALPERCIEAARRLHEQERERLQAKLREKEESRRNALARICDVLRPKERFRLPPPTGDALFDACAAAGSVAGLELRCPGRHFFSGDDSPEERIRRICDYNQIRCRKVELEQGWELQDFTAFVTFRRESGEPVALLGRSGDEPRLFDPARERPRRISRQEAAALAPEGWCFYAPFPPGRITPGRLLAMAFRGARGDLSALLWLMLLGALLSMAVPIINGVIFGTVIPTADRVLLMQLFGISLLFAVTQGVFEYVESIAILRIHVRAEYTLQAAVWDRLLNLPARFFRAFSTGDLATRSLGIMQIGEILSVSTVKAAVAGFFCFPSLVLMLYYDLLLGVISLLILLAVLGVFAVLAVMMVRRHTRILAEEGELNGELVQFFNGISKIRTAGAENAAFARWAGRFSLKKRIYRSFANCRSFATVVNAVIPVVTIGTVIAIVTWQYFHAKDAASLMSSADFVSFVSALGIVSAAVGQMVMSLISAVSAIPVYRRLRPILEAEPENDAAKPPPGKLSGAIDVRNVSFWYGPDQRQILSGLSMQVKPGEFVAVVGESGSGKSTLLRLLLGFETPGSGSIAYDGQDVSHVNLQALRSRIGVVLQDSRLLPDTVLRNIIGHSGKLTVDDAWEAARLAGCEQDIREMPMGMHTMLSAGGGSVSGGQRQRILIARALAKKPAVLLFDEATSALDNETQAAVSAGIERLRVSRLLIAHRLSTVMNADRIYVLHEGRMAECGTYRQLMEKDGVFARLARRQLAEAGEEFEE</sequence>
<keyword evidence="2" id="KW-0813">Transport</keyword>
<feature type="domain" description="ABC transmembrane type-1" evidence="12">
    <location>
        <begin position="360"/>
        <end position="641"/>
    </location>
</feature>
<dbReference type="Gene3D" id="3.40.50.300">
    <property type="entry name" value="P-loop containing nucleotide triphosphate hydrolases"/>
    <property type="match status" value="1"/>
</dbReference>
<dbReference type="InterPro" id="IPR003593">
    <property type="entry name" value="AAA+_ATPase"/>
</dbReference>
<dbReference type="InterPro" id="IPR022515">
    <property type="entry name" value="NHPM_micro_ABC2"/>
</dbReference>
<dbReference type="AlphaFoldDB" id="A0A2U1B6H4"/>
<dbReference type="EMBL" id="QEKH01000007">
    <property type="protein sequence ID" value="PVY44283.1"/>
    <property type="molecule type" value="Genomic_DNA"/>
</dbReference>
<evidence type="ECO:0000259" key="12">
    <source>
        <dbReference type="PROSITE" id="PS50929"/>
    </source>
</evidence>
<organism evidence="13 14">
    <name type="scientific">Victivallis vadensis</name>
    <dbReference type="NCBI Taxonomy" id="172901"/>
    <lineage>
        <taxon>Bacteria</taxon>
        <taxon>Pseudomonadati</taxon>
        <taxon>Lentisphaerota</taxon>
        <taxon>Lentisphaeria</taxon>
        <taxon>Victivallales</taxon>
        <taxon>Victivallaceae</taxon>
        <taxon>Victivallis</taxon>
    </lineage>
</organism>
<feature type="transmembrane region" description="Helical" evidence="10">
    <location>
        <begin position="357"/>
        <end position="383"/>
    </location>
</feature>
<evidence type="ECO:0000313" key="14">
    <source>
        <dbReference type="Proteomes" id="UP000245959"/>
    </source>
</evidence>
<feature type="transmembrane region" description="Helical" evidence="10">
    <location>
        <begin position="389"/>
        <end position="408"/>
    </location>
</feature>
<dbReference type="InterPro" id="IPR011527">
    <property type="entry name" value="ABC1_TM_dom"/>
</dbReference>
<keyword evidence="9" id="KW-0175">Coiled coil</keyword>
<dbReference type="SUPFAM" id="SSF90123">
    <property type="entry name" value="ABC transporter transmembrane region"/>
    <property type="match status" value="1"/>
</dbReference>
<evidence type="ECO:0000256" key="2">
    <source>
        <dbReference type="ARBA" id="ARBA00022448"/>
    </source>
</evidence>
<evidence type="ECO:0000313" key="13">
    <source>
        <dbReference type="EMBL" id="PVY44283.1"/>
    </source>
</evidence>
<reference evidence="13 14" key="1">
    <citation type="submission" date="2018-04" db="EMBL/GenBank/DDBJ databases">
        <title>Genomic Encyclopedia of Type Strains, Phase IV (KMG-IV): sequencing the most valuable type-strain genomes for metagenomic binning, comparative biology and taxonomic classification.</title>
        <authorList>
            <person name="Goeker M."/>
        </authorList>
    </citation>
    <scope>NUCLEOTIDE SEQUENCE [LARGE SCALE GENOMIC DNA]</scope>
    <source>
        <strain evidence="13 14">DSM 14823</strain>
    </source>
</reference>
<dbReference type="GO" id="GO:0140359">
    <property type="term" value="F:ABC-type transporter activity"/>
    <property type="evidence" value="ECO:0007669"/>
    <property type="project" value="InterPro"/>
</dbReference>
<keyword evidence="7 10" id="KW-1133">Transmembrane helix</keyword>
<gene>
    <name evidence="13" type="ORF">C8D82_10738</name>
</gene>
<evidence type="ECO:0000256" key="9">
    <source>
        <dbReference type="SAM" id="Coils"/>
    </source>
</evidence>
<feature type="domain" description="ABC transporter" evidence="11">
    <location>
        <begin position="673"/>
        <end position="906"/>
    </location>
</feature>
<dbReference type="OrthoDB" id="9787557at2"/>
<dbReference type="NCBIfam" id="TIGR03797">
    <property type="entry name" value="NHLM_micro_ABC2"/>
    <property type="match status" value="1"/>
</dbReference>
<dbReference type="PANTHER" id="PTHR24221">
    <property type="entry name" value="ATP-BINDING CASSETTE SUB-FAMILY B"/>
    <property type="match status" value="1"/>
</dbReference>
<name>A0A2U1B6H4_9BACT</name>
<evidence type="ECO:0000256" key="4">
    <source>
        <dbReference type="ARBA" id="ARBA00022692"/>
    </source>
</evidence>
<dbReference type="PROSITE" id="PS50929">
    <property type="entry name" value="ABC_TM1F"/>
    <property type="match status" value="1"/>
</dbReference>
<dbReference type="InterPro" id="IPR039421">
    <property type="entry name" value="Type_1_exporter"/>
</dbReference>
<dbReference type="PROSITE" id="PS00211">
    <property type="entry name" value="ABC_TRANSPORTER_1"/>
    <property type="match status" value="1"/>
</dbReference>
<dbReference type="PROSITE" id="PS50893">
    <property type="entry name" value="ABC_TRANSPORTER_2"/>
    <property type="match status" value="1"/>
</dbReference>
<feature type="coiled-coil region" evidence="9">
    <location>
        <begin position="166"/>
        <end position="197"/>
    </location>
</feature>
<keyword evidence="4 10" id="KW-0812">Transmembrane</keyword>
<dbReference type="InterPro" id="IPR017871">
    <property type="entry name" value="ABC_transporter-like_CS"/>
</dbReference>
<evidence type="ECO:0000256" key="1">
    <source>
        <dbReference type="ARBA" id="ARBA00004651"/>
    </source>
</evidence>
<comment type="subcellular location">
    <subcellularLocation>
        <location evidence="1">Cell membrane</location>
        <topology evidence="1">Multi-pass membrane protein</topology>
    </subcellularLocation>
</comment>
<evidence type="ECO:0000256" key="10">
    <source>
        <dbReference type="SAM" id="Phobius"/>
    </source>
</evidence>
<evidence type="ECO:0000256" key="6">
    <source>
        <dbReference type="ARBA" id="ARBA00022840"/>
    </source>
</evidence>
<dbReference type="Gene3D" id="1.20.1560.10">
    <property type="entry name" value="ABC transporter type 1, transmembrane domain"/>
    <property type="match status" value="1"/>
</dbReference>
<dbReference type="GO" id="GO:0034040">
    <property type="term" value="F:ATPase-coupled lipid transmembrane transporter activity"/>
    <property type="evidence" value="ECO:0007669"/>
    <property type="project" value="TreeGrafter"/>
</dbReference>
<feature type="transmembrane region" description="Helical" evidence="10">
    <location>
        <begin position="575"/>
        <end position="601"/>
    </location>
</feature>
<keyword evidence="8 10" id="KW-0472">Membrane</keyword>
<dbReference type="SMART" id="SM00382">
    <property type="entry name" value="AAA"/>
    <property type="match status" value="1"/>
</dbReference>
<dbReference type="Proteomes" id="UP000245959">
    <property type="component" value="Unassembled WGS sequence"/>
</dbReference>
<dbReference type="Pfam" id="PF00664">
    <property type="entry name" value="ABC_membrane"/>
    <property type="match status" value="1"/>
</dbReference>
<dbReference type="PANTHER" id="PTHR24221:SF654">
    <property type="entry name" value="ATP-BINDING CASSETTE SUB-FAMILY B MEMBER 6"/>
    <property type="match status" value="1"/>
</dbReference>
<dbReference type="Pfam" id="PF00005">
    <property type="entry name" value="ABC_tran"/>
    <property type="match status" value="1"/>
</dbReference>
<dbReference type="InterPro" id="IPR027417">
    <property type="entry name" value="P-loop_NTPase"/>
</dbReference>
<dbReference type="GO" id="GO:0005524">
    <property type="term" value="F:ATP binding"/>
    <property type="evidence" value="ECO:0007669"/>
    <property type="project" value="UniProtKB-KW"/>
</dbReference>
<protein>
    <submittedName>
        <fullName evidence="13">NHLM bacteriocin system ABC transporter ATP-binding protein</fullName>
    </submittedName>
</protein>
<dbReference type="InterPro" id="IPR036640">
    <property type="entry name" value="ABC1_TM_sf"/>
</dbReference>
<evidence type="ECO:0000256" key="3">
    <source>
        <dbReference type="ARBA" id="ARBA00022475"/>
    </source>
</evidence>
<evidence type="ECO:0000256" key="7">
    <source>
        <dbReference type="ARBA" id="ARBA00022989"/>
    </source>
</evidence>
<feature type="transmembrane region" description="Helical" evidence="10">
    <location>
        <begin position="621"/>
        <end position="646"/>
    </location>
</feature>
<dbReference type="FunFam" id="3.40.50.300:FF:000299">
    <property type="entry name" value="ABC transporter ATP-binding protein/permease"/>
    <property type="match status" value="1"/>
</dbReference>
<keyword evidence="6 13" id="KW-0067">ATP-binding</keyword>
<evidence type="ECO:0000259" key="11">
    <source>
        <dbReference type="PROSITE" id="PS50893"/>
    </source>
</evidence>
<keyword evidence="14" id="KW-1185">Reference proteome</keyword>
<feature type="transmembrane region" description="Helical" evidence="10">
    <location>
        <begin position="495"/>
        <end position="516"/>
    </location>
</feature>
<keyword evidence="5" id="KW-0547">Nucleotide-binding</keyword>